<dbReference type="InterPro" id="IPR036714">
    <property type="entry name" value="SDH_sf"/>
</dbReference>
<dbReference type="PANTHER" id="PTHR39585">
    <property type="entry name" value="FAD ASSEMBLY FACTOR SDHE"/>
    <property type="match status" value="1"/>
</dbReference>
<evidence type="ECO:0000256" key="2">
    <source>
        <dbReference type="ARBA" id="ARBA00008571"/>
    </source>
</evidence>
<evidence type="ECO:0000256" key="5">
    <source>
        <dbReference type="ARBA" id="ARBA00023186"/>
    </source>
</evidence>
<dbReference type="RefSeq" id="WP_074929194.1">
    <property type="nucleotide sequence ID" value="NZ_FPBL01000011.1"/>
</dbReference>
<dbReference type="AlphaFoldDB" id="A0A1I7IV05"/>
<keyword evidence="5" id="KW-0143">Chaperone</keyword>
<dbReference type="Gene3D" id="1.10.150.250">
    <property type="entry name" value="Flavinator of succinate dehydrogenase"/>
    <property type="match status" value="1"/>
</dbReference>
<keyword evidence="4" id="KW-0963">Cytoplasm</keyword>
<gene>
    <name evidence="6" type="ORF">SAMN05216339_11131</name>
</gene>
<evidence type="ECO:0000256" key="4">
    <source>
        <dbReference type="ARBA" id="ARBA00022490"/>
    </source>
</evidence>
<name>A0A1I7IV05_9PROT</name>
<organism evidence="6 7">
    <name type="scientific">Nitrosomonas eutropha</name>
    <dbReference type="NCBI Taxonomy" id="916"/>
    <lineage>
        <taxon>Bacteria</taxon>
        <taxon>Pseudomonadati</taxon>
        <taxon>Pseudomonadota</taxon>
        <taxon>Betaproteobacteria</taxon>
        <taxon>Nitrosomonadales</taxon>
        <taxon>Nitrosomonadaceae</taxon>
        <taxon>Nitrosomonas</taxon>
    </lineage>
</organism>
<dbReference type="GO" id="GO:0005737">
    <property type="term" value="C:cytoplasm"/>
    <property type="evidence" value="ECO:0007669"/>
    <property type="project" value="UniProtKB-SubCell"/>
</dbReference>
<comment type="similarity">
    <text evidence="2">Belongs to the SdhE FAD assembly factor family.</text>
</comment>
<dbReference type="Proteomes" id="UP000183926">
    <property type="component" value="Unassembled WGS sequence"/>
</dbReference>
<dbReference type="PANTHER" id="PTHR39585:SF1">
    <property type="entry name" value="FAD ASSEMBLY FACTOR SDHE"/>
    <property type="match status" value="1"/>
</dbReference>
<evidence type="ECO:0000313" key="6">
    <source>
        <dbReference type="EMBL" id="SFU76731.1"/>
    </source>
</evidence>
<reference evidence="6 7" key="1">
    <citation type="submission" date="2016-10" db="EMBL/GenBank/DDBJ databases">
        <authorList>
            <person name="de Groot N.N."/>
        </authorList>
    </citation>
    <scope>NUCLEOTIDE SEQUENCE [LARGE SCALE GENOMIC DNA]</scope>
    <source>
        <strain evidence="6 7">Nm24</strain>
    </source>
</reference>
<proteinExistence type="inferred from homology"/>
<dbReference type="OrthoDB" id="9180899at2"/>
<evidence type="ECO:0000313" key="7">
    <source>
        <dbReference type="Proteomes" id="UP000183926"/>
    </source>
</evidence>
<protein>
    <recommendedName>
        <fullName evidence="3">FAD assembly factor SdhE</fullName>
    </recommendedName>
</protein>
<dbReference type="EMBL" id="FPBL01000011">
    <property type="protein sequence ID" value="SFU76731.1"/>
    <property type="molecule type" value="Genomic_DNA"/>
</dbReference>
<evidence type="ECO:0000256" key="1">
    <source>
        <dbReference type="ARBA" id="ARBA00004496"/>
    </source>
</evidence>
<dbReference type="SUPFAM" id="SSF109910">
    <property type="entry name" value="YgfY-like"/>
    <property type="match status" value="1"/>
</dbReference>
<dbReference type="InterPro" id="IPR005631">
    <property type="entry name" value="SDH"/>
</dbReference>
<accession>A0A1I7IV05</accession>
<evidence type="ECO:0000256" key="3">
    <source>
        <dbReference type="ARBA" id="ARBA00019418"/>
    </source>
</evidence>
<dbReference type="Pfam" id="PF03937">
    <property type="entry name" value="Sdh5"/>
    <property type="match status" value="1"/>
</dbReference>
<dbReference type="InterPro" id="IPR050531">
    <property type="entry name" value="SdhE_FAD_assembly_factor"/>
</dbReference>
<comment type="subcellular location">
    <subcellularLocation>
        <location evidence="1">Cytoplasm</location>
    </subcellularLocation>
</comment>
<sequence>MNHQARMRWRCRRGMLELDIVLLRFMDIHYEQLDEQQRELFEVLLTYPDHDLWNMISRNTGVPDEAFRPILRFLQEN</sequence>
<dbReference type="GO" id="GO:0006105">
    <property type="term" value="P:succinate metabolic process"/>
    <property type="evidence" value="ECO:0007669"/>
    <property type="project" value="TreeGrafter"/>
</dbReference>